<feature type="domain" description="D-isomer specific 2-hydroxyacid dehydrogenase NAD-binding" evidence="1">
    <location>
        <begin position="146"/>
        <end position="230"/>
    </location>
</feature>
<accession>A0A4Y9AFS7</accession>
<dbReference type="Gene3D" id="3.40.50.720">
    <property type="entry name" value="NAD(P)-binding Rossmann-like Domain"/>
    <property type="match status" value="2"/>
</dbReference>
<dbReference type="GO" id="GO:0051287">
    <property type="term" value="F:NAD binding"/>
    <property type="evidence" value="ECO:0007669"/>
    <property type="project" value="InterPro"/>
</dbReference>
<dbReference type="RefSeq" id="WP_135108352.1">
    <property type="nucleotide sequence ID" value="NZ_SRHY01000001.1"/>
</dbReference>
<reference evidence="3 4" key="1">
    <citation type="submission" date="2019-03" db="EMBL/GenBank/DDBJ databases">
        <title>Genome sequence of Lentibacillus salicampi ATCC BAA-719.</title>
        <authorList>
            <person name="Maclea K.S."/>
            <person name="Simoes Junior M."/>
        </authorList>
    </citation>
    <scope>NUCLEOTIDE SEQUENCE [LARGE SCALE GENOMIC DNA]</scope>
    <source>
        <strain evidence="3 4">ATCC BAA-719</strain>
    </source>
</reference>
<dbReference type="Proteomes" id="UP000298484">
    <property type="component" value="Unassembled WGS sequence"/>
</dbReference>
<feature type="domain" description="Dipicolinate synthase subunit A N-terminal" evidence="2">
    <location>
        <begin position="4"/>
        <end position="121"/>
    </location>
</feature>
<dbReference type="InterPro" id="IPR036291">
    <property type="entry name" value="NAD(P)-bd_dom_sf"/>
</dbReference>
<evidence type="ECO:0000259" key="2">
    <source>
        <dbReference type="Pfam" id="PF16924"/>
    </source>
</evidence>
<protein>
    <submittedName>
        <fullName evidence="3">Dipicolinic acid synthetase subunit A</fullName>
    </submittedName>
</protein>
<comment type="caution">
    <text evidence="3">The sequence shown here is derived from an EMBL/GenBank/DDBJ whole genome shotgun (WGS) entry which is preliminary data.</text>
</comment>
<proteinExistence type="predicted"/>
<dbReference type="Pfam" id="PF02826">
    <property type="entry name" value="2-Hacid_dh_C"/>
    <property type="match status" value="1"/>
</dbReference>
<sequence length="295" mass="32141">MTQQIAVIGGDARYLELIRQLQALPDTTISLVGFDKLEQGFTGLNQTDFADLEQRKMDAIILPITGTDSEGYVETVFSDQTIQLTSEWFDGLNDTAVVFTGISNQYLDAVSEASNVELILLLSRDDVAIYNSIPTAEGMIMMAIEHTDYTIHSSRVMVVGFGRVGNTVANKFAALGAKVSVCAKSIMDLARITELGHTAIPFDQLHNYTSECDLLINTVPAQVVTKDAIQHLPPHGIIFDLASNPGGTDFDYAKQRGIKAILAKSLPGIVAPKTSGKILADVIKQLLLEREEKIR</sequence>
<dbReference type="Pfam" id="PF16924">
    <property type="entry name" value="DpaA_N"/>
    <property type="match status" value="1"/>
</dbReference>
<evidence type="ECO:0000313" key="3">
    <source>
        <dbReference type="EMBL" id="TFJ94708.1"/>
    </source>
</evidence>
<gene>
    <name evidence="3" type="primary">dpaA</name>
    <name evidence="3" type="ORF">E4U82_01990</name>
</gene>
<dbReference type="NCBIfam" id="NF006162">
    <property type="entry name" value="PRK08306.1"/>
    <property type="match status" value="1"/>
</dbReference>
<dbReference type="InterPro" id="IPR014215">
    <property type="entry name" value="Dipicolinic_acid_synth_A"/>
</dbReference>
<dbReference type="AlphaFoldDB" id="A0A4Y9AFS7"/>
<evidence type="ECO:0000259" key="1">
    <source>
        <dbReference type="Pfam" id="PF02826"/>
    </source>
</evidence>
<dbReference type="InterPro" id="IPR031629">
    <property type="entry name" value="DpaA_N"/>
</dbReference>
<dbReference type="InterPro" id="IPR006140">
    <property type="entry name" value="D-isomer_DH_NAD-bd"/>
</dbReference>
<evidence type="ECO:0000313" key="4">
    <source>
        <dbReference type="Proteomes" id="UP000298484"/>
    </source>
</evidence>
<dbReference type="EMBL" id="SRHY01000001">
    <property type="protein sequence ID" value="TFJ94708.1"/>
    <property type="molecule type" value="Genomic_DNA"/>
</dbReference>
<keyword evidence="4" id="KW-1185">Reference proteome</keyword>
<dbReference type="OrthoDB" id="8840764at2"/>
<dbReference type="SUPFAM" id="SSF51735">
    <property type="entry name" value="NAD(P)-binding Rossmann-fold domains"/>
    <property type="match status" value="1"/>
</dbReference>
<organism evidence="3 4">
    <name type="scientific">Lentibacillus salicampi</name>
    <dbReference type="NCBI Taxonomy" id="175306"/>
    <lineage>
        <taxon>Bacteria</taxon>
        <taxon>Bacillati</taxon>
        <taxon>Bacillota</taxon>
        <taxon>Bacilli</taxon>
        <taxon>Bacillales</taxon>
        <taxon>Bacillaceae</taxon>
        <taxon>Lentibacillus</taxon>
    </lineage>
</organism>
<dbReference type="NCBIfam" id="TIGR02853">
    <property type="entry name" value="spore_dpaA"/>
    <property type="match status" value="1"/>
</dbReference>
<name>A0A4Y9AFS7_9BACI</name>